<dbReference type="GO" id="GO:0030313">
    <property type="term" value="C:cell envelope"/>
    <property type="evidence" value="ECO:0007669"/>
    <property type="project" value="UniProtKB-SubCell"/>
</dbReference>
<keyword evidence="4" id="KW-1015">Disulfide bond</keyword>
<evidence type="ECO:0000313" key="9">
    <source>
        <dbReference type="Proteomes" id="UP000471166"/>
    </source>
</evidence>
<keyword evidence="5" id="KW-0676">Redox-active center</keyword>
<dbReference type="PANTHER" id="PTHR42852:SF6">
    <property type="entry name" value="THIOL:DISULFIDE INTERCHANGE PROTEIN DSBE"/>
    <property type="match status" value="1"/>
</dbReference>
<evidence type="ECO:0000256" key="2">
    <source>
        <dbReference type="ARBA" id="ARBA00022748"/>
    </source>
</evidence>
<keyword evidence="2" id="KW-0201">Cytochrome c-type biogenesis</keyword>
<dbReference type="PROSITE" id="PS51352">
    <property type="entry name" value="THIOREDOXIN_2"/>
    <property type="match status" value="1"/>
</dbReference>
<dbReference type="GO" id="GO:0016491">
    <property type="term" value="F:oxidoreductase activity"/>
    <property type="evidence" value="ECO:0007669"/>
    <property type="project" value="InterPro"/>
</dbReference>
<protein>
    <submittedName>
        <fullName evidence="8">TlpA family protein disulfide reductase</fullName>
    </submittedName>
</protein>
<dbReference type="InterPro" id="IPR013740">
    <property type="entry name" value="Redoxin"/>
</dbReference>
<proteinExistence type="predicted"/>
<dbReference type="InterPro" id="IPR013766">
    <property type="entry name" value="Thioredoxin_domain"/>
</dbReference>
<evidence type="ECO:0000256" key="5">
    <source>
        <dbReference type="ARBA" id="ARBA00023284"/>
    </source>
</evidence>
<comment type="subcellular location">
    <subcellularLocation>
        <location evidence="1">Cell envelope</location>
    </subcellularLocation>
</comment>
<keyword evidence="6" id="KW-0812">Transmembrane</keyword>
<reference evidence="8 9" key="1">
    <citation type="submission" date="2020-01" db="EMBL/GenBank/DDBJ databases">
        <title>Genetics and antimicrobial susceptibilities of Nocardia species isolated from the soil; a comparison with species isolated from humans.</title>
        <authorList>
            <person name="Carrasco G."/>
            <person name="Monzon S."/>
            <person name="Sansegundo M."/>
            <person name="Garcia E."/>
            <person name="Garrido N."/>
            <person name="Medina M.J."/>
            <person name="Villalon P."/>
            <person name="Ramirez-Arocha A.C."/>
            <person name="Jimenez P."/>
            <person name="Cuesta I."/>
            <person name="Valdezate S."/>
        </authorList>
    </citation>
    <scope>NUCLEOTIDE SEQUENCE [LARGE SCALE GENOMIC DNA]</scope>
    <source>
        <strain evidence="8 9">CNM20110626</strain>
    </source>
</reference>
<dbReference type="InterPro" id="IPR036249">
    <property type="entry name" value="Thioredoxin-like_sf"/>
</dbReference>
<name>A0A6P1CLB4_9NOCA</name>
<dbReference type="Gene3D" id="3.40.30.10">
    <property type="entry name" value="Glutaredoxin"/>
    <property type="match status" value="1"/>
</dbReference>
<evidence type="ECO:0000256" key="6">
    <source>
        <dbReference type="SAM" id="Phobius"/>
    </source>
</evidence>
<dbReference type="SUPFAM" id="SSF52833">
    <property type="entry name" value="Thioredoxin-like"/>
    <property type="match status" value="1"/>
</dbReference>
<dbReference type="GO" id="GO:0017004">
    <property type="term" value="P:cytochrome complex assembly"/>
    <property type="evidence" value="ECO:0007669"/>
    <property type="project" value="UniProtKB-KW"/>
</dbReference>
<dbReference type="Proteomes" id="UP000471166">
    <property type="component" value="Unassembled WGS sequence"/>
</dbReference>
<gene>
    <name evidence="8" type="ORF">GV791_12325</name>
</gene>
<dbReference type="CDD" id="cd02966">
    <property type="entry name" value="TlpA_like_family"/>
    <property type="match status" value="1"/>
</dbReference>
<dbReference type="InterPro" id="IPR050553">
    <property type="entry name" value="Thioredoxin_ResA/DsbE_sf"/>
</dbReference>
<dbReference type="Pfam" id="PF08534">
    <property type="entry name" value="Redoxin"/>
    <property type="match status" value="1"/>
</dbReference>
<dbReference type="EMBL" id="JAAGVB010000016">
    <property type="protein sequence ID" value="NEW33340.1"/>
    <property type="molecule type" value="Genomic_DNA"/>
</dbReference>
<evidence type="ECO:0000256" key="4">
    <source>
        <dbReference type="ARBA" id="ARBA00023157"/>
    </source>
</evidence>
<dbReference type="AlphaFoldDB" id="A0A6P1CLB4"/>
<organism evidence="8 9">
    <name type="scientific">Nocardia cyriacigeorgica</name>
    <dbReference type="NCBI Taxonomy" id="135487"/>
    <lineage>
        <taxon>Bacteria</taxon>
        <taxon>Bacillati</taxon>
        <taxon>Actinomycetota</taxon>
        <taxon>Actinomycetes</taxon>
        <taxon>Mycobacteriales</taxon>
        <taxon>Nocardiaceae</taxon>
        <taxon>Nocardia</taxon>
    </lineage>
</organism>
<evidence type="ECO:0000256" key="3">
    <source>
        <dbReference type="ARBA" id="ARBA00022968"/>
    </source>
</evidence>
<keyword evidence="3" id="KW-0735">Signal-anchor</keyword>
<evidence type="ECO:0000256" key="1">
    <source>
        <dbReference type="ARBA" id="ARBA00004196"/>
    </source>
</evidence>
<accession>A0A6P1CLB4</accession>
<dbReference type="PANTHER" id="PTHR42852">
    <property type="entry name" value="THIOL:DISULFIDE INTERCHANGE PROTEIN DSBE"/>
    <property type="match status" value="1"/>
</dbReference>
<comment type="caution">
    <text evidence="8">The sequence shown here is derived from an EMBL/GenBank/DDBJ whole genome shotgun (WGS) entry which is preliminary data.</text>
</comment>
<feature type="transmembrane region" description="Helical" evidence="6">
    <location>
        <begin position="7"/>
        <end position="26"/>
    </location>
</feature>
<dbReference type="PROSITE" id="PS00194">
    <property type="entry name" value="THIOREDOXIN_1"/>
    <property type="match status" value="1"/>
</dbReference>
<keyword evidence="6" id="KW-0472">Membrane</keyword>
<dbReference type="InterPro" id="IPR017937">
    <property type="entry name" value="Thioredoxin_CS"/>
</dbReference>
<sequence length="211" mass="21500">MRSASRWLVIAVVVIGALIVAIWPRLTSTGTGPLEVGVTSGAATDSFVDAPEAGLAGAERLKPCPTPTASSPAEAPLRGASVRCLGSAASVDLAAALSGKPTLINLWASWCGPCREEIPALDAYANEPDSVRVVGINVQDDPVAALGLLTGLGVGYASFVDTGDVRRALSVPAVLPLSFLVQPDGSVERITTPAVFGNSAQVRAAVSEVTR</sequence>
<keyword evidence="6" id="KW-1133">Transmembrane helix</keyword>
<feature type="domain" description="Thioredoxin" evidence="7">
    <location>
        <begin position="58"/>
        <end position="211"/>
    </location>
</feature>
<evidence type="ECO:0000259" key="7">
    <source>
        <dbReference type="PROSITE" id="PS51352"/>
    </source>
</evidence>
<evidence type="ECO:0000313" key="8">
    <source>
        <dbReference type="EMBL" id="NEW33340.1"/>
    </source>
</evidence>